<comment type="similarity">
    <text evidence="2">Belongs to the MoaD family.</text>
</comment>
<accession>A0A931GKS7</accession>
<evidence type="ECO:0000256" key="2">
    <source>
        <dbReference type="ARBA" id="ARBA00024200"/>
    </source>
</evidence>
<dbReference type="InterPro" id="IPR016155">
    <property type="entry name" value="Mopterin_synth/thiamin_S_b"/>
</dbReference>
<organism evidence="4 5">
    <name type="scientific">Zhihengliuella flava</name>
    <dbReference type="NCBI Taxonomy" id="1285193"/>
    <lineage>
        <taxon>Bacteria</taxon>
        <taxon>Bacillati</taxon>
        <taxon>Actinomycetota</taxon>
        <taxon>Actinomycetes</taxon>
        <taxon>Micrococcales</taxon>
        <taxon>Micrococcaceae</taxon>
        <taxon>Zhihengliuella</taxon>
    </lineage>
</organism>
<dbReference type="CDD" id="cd17040">
    <property type="entry name" value="Ubl_MoaD_like"/>
    <property type="match status" value="1"/>
</dbReference>
<evidence type="ECO:0000313" key="4">
    <source>
        <dbReference type="EMBL" id="MBG6083794.1"/>
    </source>
</evidence>
<keyword evidence="5" id="KW-1185">Reference proteome</keyword>
<dbReference type="Pfam" id="PF02597">
    <property type="entry name" value="ThiS"/>
    <property type="match status" value="1"/>
</dbReference>
<protein>
    <recommendedName>
        <fullName evidence="3">Molybdopterin synthase sulfur carrier subunit</fullName>
    </recommendedName>
</protein>
<dbReference type="PANTHER" id="PTHR33359:SF1">
    <property type="entry name" value="MOLYBDOPTERIN SYNTHASE SULFUR CARRIER SUBUNIT"/>
    <property type="match status" value="1"/>
</dbReference>
<evidence type="ECO:0000256" key="1">
    <source>
        <dbReference type="ARBA" id="ARBA00022741"/>
    </source>
</evidence>
<comment type="caution">
    <text evidence="4">The sequence shown here is derived from an EMBL/GenBank/DDBJ whole genome shotgun (WGS) entry which is preliminary data.</text>
</comment>
<dbReference type="RefSeq" id="WP_196835191.1">
    <property type="nucleotide sequence ID" value="NZ_JADOTZ010000001.1"/>
</dbReference>
<proteinExistence type="inferred from homology"/>
<dbReference type="GO" id="GO:0006777">
    <property type="term" value="P:Mo-molybdopterin cofactor biosynthetic process"/>
    <property type="evidence" value="ECO:0007669"/>
    <property type="project" value="InterPro"/>
</dbReference>
<dbReference type="InterPro" id="IPR003749">
    <property type="entry name" value="ThiS/MoaD-like"/>
</dbReference>
<dbReference type="GO" id="GO:0000166">
    <property type="term" value="F:nucleotide binding"/>
    <property type="evidence" value="ECO:0007669"/>
    <property type="project" value="UniProtKB-KW"/>
</dbReference>
<dbReference type="AlphaFoldDB" id="A0A931GKS7"/>
<reference evidence="4" key="1">
    <citation type="submission" date="2020-11" db="EMBL/GenBank/DDBJ databases">
        <title>Sequencing the genomes of 1000 actinobacteria strains.</title>
        <authorList>
            <person name="Klenk H.-P."/>
        </authorList>
    </citation>
    <scope>NUCLEOTIDE SEQUENCE</scope>
    <source>
        <strain evidence="4">DSM 26152</strain>
    </source>
</reference>
<dbReference type="EMBL" id="JADOTZ010000001">
    <property type="protein sequence ID" value="MBG6083794.1"/>
    <property type="molecule type" value="Genomic_DNA"/>
</dbReference>
<gene>
    <name evidence="4" type="ORF">IW252_000561</name>
</gene>
<dbReference type="PANTHER" id="PTHR33359">
    <property type="entry name" value="MOLYBDOPTERIN SYNTHASE SULFUR CARRIER SUBUNIT"/>
    <property type="match status" value="1"/>
</dbReference>
<dbReference type="Proteomes" id="UP000625033">
    <property type="component" value="Unassembled WGS sequence"/>
</dbReference>
<name>A0A931GKS7_9MICC</name>
<dbReference type="Gene3D" id="3.10.20.30">
    <property type="match status" value="1"/>
</dbReference>
<keyword evidence="1" id="KW-0547">Nucleotide-binding</keyword>
<dbReference type="GO" id="GO:1990133">
    <property type="term" value="C:molybdopterin adenylyltransferase complex"/>
    <property type="evidence" value="ECO:0007669"/>
    <property type="project" value="TreeGrafter"/>
</dbReference>
<dbReference type="InterPro" id="IPR044672">
    <property type="entry name" value="MOCS2A"/>
</dbReference>
<evidence type="ECO:0000256" key="3">
    <source>
        <dbReference type="ARBA" id="ARBA00024247"/>
    </source>
</evidence>
<evidence type="ECO:0000313" key="5">
    <source>
        <dbReference type="Proteomes" id="UP000625033"/>
    </source>
</evidence>
<dbReference type="PROSITE" id="PS51257">
    <property type="entry name" value="PROKAR_LIPOPROTEIN"/>
    <property type="match status" value="1"/>
</dbReference>
<sequence>MLIRYFAAASAAAGCAEEKFDDVAPPVTLGELLDAAVARHPAEAGSAVPSLERVISRSTFLINEVSVRDRSRALAAGDVVDILPPFAGG</sequence>
<dbReference type="SUPFAM" id="SSF54285">
    <property type="entry name" value="MoaD/ThiS"/>
    <property type="match status" value="1"/>
</dbReference>
<dbReference type="InterPro" id="IPR012675">
    <property type="entry name" value="Beta-grasp_dom_sf"/>
</dbReference>